<dbReference type="InterPro" id="IPR025498">
    <property type="entry name" value="DUF4389"/>
</dbReference>
<dbReference type="HOGENOM" id="CLU_147995_1_0_6"/>
<dbReference type="STRING" id="377629.TERTU_4730"/>
<evidence type="ECO:0000256" key="1">
    <source>
        <dbReference type="SAM" id="MobiDB-lite"/>
    </source>
</evidence>
<organism evidence="3 4">
    <name type="scientific">Teredinibacter turnerae (strain ATCC 39867 / T7901)</name>
    <dbReference type="NCBI Taxonomy" id="377629"/>
    <lineage>
        <taxon>Bacteria</taxon>
        <taxon>Pseudomonadati</taxon>
        <taxon>Pseudomonadota</taxon>
        <taxon>Gammaproteobacteria</taxon>
        <taxon>Cellvibrionales</taxon>
        <taxon>Cellvibrionaceae</taxon>
        <taxon>Teredinibacter</taxon>
    </lineage>
</organism>
<accession>C5BKK8</accession>
<protein>
    <submittedName>
        <fullName evidence="3">Membrane protein</fullName>
    </submittedName>
</protein>
<evidence type="ECO:0000256" key="2">
    <source>
        <dbReference type="SAM" id="Phobius"/>
    </source>
</evidence>
<feature type="region of interest" description="Disordered" evidence="1">
    <location>
        <begin position="89"/>
        <end position="110"/>
    </location>
</feature>
<keyword evidence="4" id="KW-1185">Reference proteome</keyword>
<dbReference type="EMBL" id="CP001614">
    <property type="protein sequence ID" value="ACR13769.1"/>
    <property type="molecule type" value="Genomic_DNA"/>
</dbReference>
<sequence length="110" mass="12792">MQTQNSLDQDDIHNHLRNQQAWLRLLYMLLFAALLNLAAGVMWVICLLQFIFVVTTGEDNSQLRSFARSLSQFIHRALLFVSYNSDEKPFPFAPWPNPSPTQQWPADNRD</sequence>
<feature type="compositionally biased region" description="Polar residues" evidence="1">
    <location>
        <begin position="101"/>
        <end position="110"/>
    </location>
</feature>
<dbReference type="OrthoDB" id="5766995at2"/>
<gene>
    <name evidence="3" type="ordered locus">TERTU_4730</name>
</gene>
<dbReference type="KEGG" id="ttu:TERTU_4730"/>
<dbReference type="Pfam" id="PF14333">
    <property type="entry name" value="DUF4389"/>
    <property type="match status" value="1"/>
</dbReference>
<evidence type="ECO:0000313" key="4">
    <source>
        <dbReference type="Proteomes" id="UP000009080"/>
    </source>
</evidence>
<dbReference type="AlphaFoldDB" id="C5BKK8"/>
<dbReference type="RefSeq" id="WP_015819884.1">
    <property type="nucleotide sequence ID" value="NC_012997.1"/>
</dbReference>
<evidence type="ECO:0000313" key="3">
    <source>
        <dbReference type="EMBL" id="ACR13769.1"/>
    </source>
</evidence>
<keyword evidence="2" id="KW-0472">Membrane</keyword>
<name>C5BKK8_TERTT</name>
<proteinExistence type="predicted"/>
<keyword evidence="2" id="KW-1133">Transmembrane helix</keyword>
<dbReference type="eggNOG" id="ENOG50332F0">
    <property type="taxonomic scope" value="Bacteria"/>
</dbReference>
<feature type="transmembrane region" description="Helical" evidence="2">
    <location>
        <begin position="25"/>
        <end position="54"/>
    </location>
</feature>
<keyword evidence="2" id="KW-0812">Transmembrane</keyword>
<dbReference type="Proteomes" id="UP000009080">
    <property type="component" value="Chromosome"/>
</dbReference>
<reference evidence="3 4" key="1">
    <citation type="journal article" date="2009" name="PLoS ONE">
        <title>The complete genome of Teredinibacter turnerae T7901: an intracellular endosymbiont of marine wood-boring bivalves (shipworms).</title>
        <authorList>
            <person name="Yang J.C."/>
            <person name="Madupu R."/>
            <person name="Durkin A.S."/>
            <person name="Ekborg N.A."/>
            <person name="Pedamallu C.S."/>
            <person name="Hostetler J.B."/>
            <person name="Radune D."/>
            <person name="Toms B.S."/>
            <person name="Henrissat B."/>
            <person name="Coutinho P.M."/>
            <person name="Schwarz S."/>
            <person name="Field L."/>
            <person name="Trindade-Silva A.E."/>
            <person name="Soares C.A.G."/>
            <person name="Elshahawi S."/>
            <person name="Hanora A."/>
            <person name="Schmidt E.W."/>
            <person name="Haygood M.G."/>
            <person name="Posfai J."/>
            <person name="Benner J."/>
            <person name="Madinger C."/>
            <person name="Nove J."/>
            <person name="Anton B."/>
            <person name="Chaudhary K."/>
            <person name="Foster J."/>
            <person name="Holman A."/>
            <person name="Kumar S."/>
            <person name="Lessard P.A."/>
            <person name="Luyten Y.A."/>
            <person name="Slatko B."/>
            <person name="Wood N."/>
            <person name="Wu B."/>
            <person name="Teplitski M."/>
            <person name="Mougous J.D."/>
            <person name="Ward N."/>
            <person name="Eisen J.A."/>
            <person name="Badger J.H."/>
            <person name="Distel D.L."/>
        </authorList>
    </citation>
    <scope>NUCLEOTIDE SEQUENCE [LARGE SCALE GENOMIC DNA]</scope>
    <source>
        <strain evidence="4">ATCC 39867 / T7901</strain>
    </source>
</reference>